<evidence type="ECO:0000256" key="10">
    <source>
        <dbReference type="ARBA" id="ARBA00023012"/>
    </source>
</evidence>
<keyword evidence="9" id="KW-0067">ATP-binding</keyword>
<evidence type="ECO:0000256" key="8">
    <source>
        <dbReference type="ARBA" id="ARBA00022777"/>
    </source>
</evidence>
<sequence length="419" mass="44051">MDTMAAATLGGIVGLALGGVATFAMRWSDRSEARQDEDPPETPLLPGAAEVLAVLGSSAIVLDTSDRVVNNSPAAVAHGLVRDGELVHPELLEMARRARRDGVIRETEFELRRGPLGDATAVVGARVAPLGGEHVLLLVEDRSQARRVEEIRRDFLANVSHELKTPVGGISLLAEAILDARDDPATVKRFAERIGGESERLTRLVREIVDLSRLTGEDVIKEPVLVDVAACAIEAVDASRVLADEHGIELRTDVDAGCFVWGEADLVTTAIGNLVGNAISYSESGTRVSVTVHAAEDLVEVAVTDQGVGIDAEEHERIFERFYRVDAARSRATGGTGLGLAIVKHVAENHGGQVSVWSEPGHGSTFTIRMPLAGQQSSGGPASSGTSTESLSAAPAPSPQAPPPTEPTPTVPSELSKPA</sequence>
<evidence type="ECO:0000256" key="13">
    <source>
        <dbReference type="SAM" id="MobiDB-lite"/>
    </source>
</evidence>
<comment type="catalytic activity">
    <reaction evidence="1">
        <text>ATP + protein L-histidine = ADP + protein N-phospho-L-histidine.</text>
        <dbReference type="EC" id="2.7.13.3"/>
    </reaction>
</comment>
<evidence type="ECO:0000256" key="7">
    <source>
        <dbReference type="ARBA" id="ARBA00022741"/>
    </source>
</evidence>
<evidence type="ECO:0000256" key="3">
    <source>
        <dbReference type="ARBA" id="ARBA00012438"/>
    </source>
</evidence>
<comment type="subcellular location">
    <subcellularLocation>
        <location evidence="2">Cell membrane</location>
    </subcellularLocation>
</comment>
<evidence type="ECO:0000313" key="15">
    <source>
        <dbReference type="EMBL" id="EWT04880.1"/>
    </source>
</evidence>
<dbReference type="InterPro" id="IPR036890">
    <property type="entry name" value="HATPase_C_sf"/>
</dbReference>
<keyword evidence="7" id="KW-0547">Nucleotide-binding</keyword>
<dbReference type="Gene3D" id="3.30.565.10">
    <property type="entry name" value="Histidine kinase-like ATPase, C-terminal domain"/>
    <property type="match status" value="1"/>
</dbReference>
<keyword evidence="10" id="KW-0902">Two-component regulatory system</keyword>
<evidence type="ECO:0000256" key="11">
    <source>
        <dbReference type="ARBA" id="ARBA00023136"/>
    </source>
</evidence>
<keyword evidence="8 15" id="KW-0418">Kinase</keyword>
<protein>
    <recommendedName>
        <fullName evidence="12">Sensor-like histidine kinase SenX3</fullName>
        <ecNumber evidence="3">2.7.13.3</ecNumber>
    </recommendedName>
</protein>
<dbReference type="PRINTS" id="PR00344">
    <property type="entry name" value="BCTRLSENSOR"/>
</dbReference>
<dbReference type="InterPro" id="IPR005467">
    <property type="entry name" value="His_kinase_dom"/>
</dbReference>
<dbReference type="PANTHER" id="PTHR43711">
    <property type="entry name" value="TWO-COMPONENT HISTIDINE KINASE"/>
    <property type="match status" value="1"/>
</dbReference>
<evidence type="ECO:0000256" key="9">
    <source>
        <dbReference type="ARBA" id="ARBA00022840"/>
    </source>
</evidence>
<dbReference type="GO" id="GO:0000155">
    <property type="term" value="F:phosphorelay sensor kinase activity"/>
    <property type="evidence" value="ECO:0007669"/>
    <property type="project" value="InterPro"/>
</dbReference>
<gene>
    <name evidence="15" type="ORF">N864_09085</name>
</gene>
<feature type="region of interest" description="Disordered" evidence="13">
    <location>
        <begin position="359"/>
        <end position="419"/>
    </location>
</feature>
<evidence type="ECO:0000256" key="12">
    <source>
        <dbReference type="ARBA" id="ARBA00039401"/>
    </source>
</evidence>
<dbReference type="SMART" id="SM00387">
    <property type="entry name" value="HATPase_c"/>
    <property type="match status" value="1"/>
</dbReference>
<accession>W9GFM7</accession>
<evidence type="ECO:0000256" key="2">
    <source>
        <dbReference type="ARBA" id="ARBA00004236"/>
    </source>
</evidence>
<evidence type="ECO:0000256" key="4">
    <source>
        <dbReference type="ARBA" id="ARBA00022475"/>
    </source>
</evidence>
<feature type="compositionally biased region" description="Low complexity" evidence="13">
    <location>
        <begin position="373"/>
        <end position="395"/>
    </location>
</feature>
<name>W9GFM7_9MICO</name>
<dbReference type="SUPFAM" id="SSF47384">
    <property type="entry name" value="Homodimeric domain of signal transducing histidine kinase"/>
    <property type="match status" value="1"/>
</dbReference>
<dbReference type="SMART" id="SM00388">
    <property type="entry name" value="HisKA"/>
    <property type="match status" value="1"/>
</dbReference>
<dbReference type="InterPro" id="IPR003661">
    <property type="entry name" value="HisK_dim/P_dom"/>
</dbReference>
<evidence type="ECO:0000256" key="5">
    <source>
        <dbReference type="ARBA" id="ARBA00022553"/>
    </source>
</evidence>
<evidence type="ECO:0000259" key="14">
    <source>
        <dbReference type="PROSITE" id="PS50109"/>
    </source>
</evidence>
<evidence type="ECO:0000256" key="1">
    <source>
        <dbReference type="ARBA" id="ARBA00000085"/>
    </source>
</evidence>
<feature type="compositionally biased region" description="Pro residues" evidence="13">
    <location>
        <begin position="396"/>
        <end position="410"/>
    </location>
</feature>
<keyword evidence="16" id="KW-1185">Reference proteome</keyword>
<feature type="domain" description="Histidine kinase" evidence="14">
    <location>
        <begin position="158"/>
        <end position="374"/>
    </location>
</feature>
<dbReference type="AlphaFoldDB" id="W9GFM7"/>
<dbReference type="CDD" id="cd00075">
    <property type="entry name" value="HATPase"/>
    <property type="match status" value="1"/>
</dbReference>
<dbReference type="FunFam" id="1.10.287.130:FF:000008">
    <property type="entry name" value="Two-component sensor histidine kinase"/>
    <property type="match status" value="1"/>
</dbReference>
<organism evidence="15 16">
    <name type="scientific">Intrasporangium chromatireducens Q5-1</name>
    <dbReference type="NCBI Taxonomy" id="584657"/>
    <lineage>
        <taxon>Bacteria</taxon>
        <taxon>Bacillati</taxon>
        <taxon>Actinomycetota</taxon>
        <taxon>Actinomycetes</taxon>
        <taxon>Micrococcales</taxon>
        <taxon>Intrasporangiaceae</taxon>
        <taxon>Intrasporangium</taxon>
    </lineage>
</organism>
<evidence type="ECO:0000313" key="16">
    <source>
        <dbReference type="Proteomes" id="UP000019494"/>
    </source>
</evidence>
<evidence type="ECO:0000256" key="6">
    <source>
        <dbReference type="ARBA" id="ARBA00022679"/>
    </source>
</evidence>
<proteinExistence type="predicted"/>
<dbReference type="GO" id="GO:0005886">
    <property type="term" value="C:plasma membrane"/>
    <property type="evidence" value="ECO:0007669"/>
    <property type="project" value="UniProtKB-SubCell"/>
</dbReference>
<reference evidence="16" key="1">
    <citation type="submission" date="2013-08" db="EMBL/GenBank/DDBJ databases">
        <title>Intrasporangium oryzae NRRL B-24470.</title>
        <authorList>
            <person name="Liu H."/>
            <person name="Wang G."/>
        </authorList>
    </citation>
    <scope>NUCLEOTIDE SEQUENCE [LARGE SCALE GENOMIC DNA]</scope>
    <source>
        <strain evidence="16">Q5-1</strain>
    </source>
</reference>
<dbReference type="InterPro" id="IPR036097">
    <property type="entry name" value="HisK_dim/P_sf"/>
</dbReference>
<dbReference type="Proteomes" id="UP000019494">
    <property type="component" value="Unassembled WGS sequence"/>
</dbReference>
<dbReference type="PATRIC" id="fig|584657.3.peg.3238"/>
<dbReference type="Pfam" id="PF02518">
    <property type="entry name" value="HATPase_c"/>
    <property type="match status" value="1"/>
</dbReference>
<dbReference type="OrthoDB" id="9813151at2"/>
<dbReference type="PROSITE" id="PS50109">
    <property type="entry name" value="HIS_KIN"/>
    <property type="match status" value="1"/>
</dbReference>
<dbReference type="Pfam" id="PF00512">
    <property type="entry name" value="HisKA"/>
    <property type="match status" value="1"/>
</dbReference>
<dbReference type="PANTHER" id="PTHR43711:SF1">
    <property type="entry name" value="HISTIDINE KINASE 1"/>
    <property type="match status" value="1"/>
</dbReference>
<dbReference type="Gene3D" id="1.10.287.130">
    <property type="match status" value="1"/>
</dbReference>
<keyword evidence="6" id="KW-0808">Transferase</keyword>
<dbReference type="InterPro" id="IPR004358">
    <property type="entry name" value="Sig_transdc_His_kin-like_C"/>
</dbReference>
<dbReference type="FunFam" id="3.30.565.10:FF:000006">
    <property type="entry name" value="Sensor histidine kinase WalK"/>
    <property type="match status" value="1"/>
</dbReference>
<dbReference type="CDD" id="cd00082">
    <property type="entry name" value="HisKA"/>
    <property type="match status" value="1"/>
</dbReference>
<dbReference type="InterPro" id="IPR050736">
    <property type="entry name" value="Sensor_HK_Regulatory"/>
</dbReference>
<keyword evidence="4" id="KW-1003">Cell membrane</keyword>
<dbReference type="EMBL" id="AWQS01000173">
    <property type="protein sequence ID" value="EWT04880.1"/>
    <property type="molecule type" value="Genomic_DNA"/>
</dbReference>
<keyword evidence="5" id="KW-0597">Phosphoprotein</keyword>
<dbReference type="SUPFAM" id="SSF55874">
    <property type="entry name" value="ATPase domain of HSP90 chaperone/DNA topoisomerase II/histidine kinase"/>
    <property type="match status" value="1"/>
</dbReference>
<comment type="caution">
    <text evidence="15">The sequence shown here is derived from an EMBL/GenBank/DDBJ whole genome shotgun (WGS) entry which is preliminary data.</text>
</comment>
<dbReference type="GO" id="GO:0005524">
    <property type="term" value="F:ATP binding"/>
    <property type="evidence" value="ECO:0007669"/>
    <property type="project" value="UniProtKB-KW"/>
</dbReference>
<dbReference type="InterPro" id="IPR003594">
    <property type="entry name" value="HATPase_dom"/>
</dbReference>
<keyword evidence="11" id="KW-0472">Membrane</keyword>
<dbReference type="EC" id="2.7.13.3" evidence="3"/>